<organism evidence="6 7">
    <name type="scientific">Polistes dominula</name>
    <name type="common">European paper wasp</name>
    <name type="synonym">Vespa dominula</name>
    <dbReference type="NCBI Taxonomy" id="743375"/>
    <lineage>
        <taxon>Eukaryota</taxon>
        <taxon>Metazoa</taxon>
        <taxon>Ecdysozoa</taxon>
        <taxon>Arthropoda</taxon>
        <taxon>Hexapoda</taxon>
        <taxon>Insecta</taxon>
        <taxon>Pterygota</taxon>
        <taxon>Neoptera</taxon>
        <taxon>Endopterygota</taxon>
        <taxon>Hymenoptera</taxon>
        <taxon>Apocrita</taxon>
        <taxon>Aculeata</taxon>
        <taxon>Vespoidea</taxon>
        <taxon>Vespidae</taxon>
        <taxon>Polistinae</taxon>
        <taxon>Polistini</taxon>
        <taxon>Polistes</taxon>
    </lineage>
</organism>
<keyword evidence="3" id="KW-0648">Protein biosynthesis</keyword>
<evidence type="ECO:0000256" key="1">
    <source>
        <dbReference type="ARBA" id="ARBA00005912"/>
    </source>
</evidence>
<gene>
    <name evidence="7" type="primary">LOC107071156</name>
</gene>
<accession>A0ABM1IYU8</accession>
<evidence type="ECO:0000256" key="4">
    <source>
        <dbReference type="ARBA" id="ARBA00033107"/>
    </source>
</evidence>
<dbReference type="InterPro" id="IPR002661">
    <property type="entry name" value="Ribosome_recyc_fac"/>
</dbReference>
<evidence type="ECO:0000313" key="7">
    <source>
        <dbReference type="RefSeq" id="XP_015185385.1"/>
    </source>
</evidence>
<evidence type="ECO:0000256" key="3">
    <source>
        <dbReference type="ARBA" id="ARBA00022917"/>
    </source>
</evidence>
<dbReference type="Pfam" id="PF01765">
    <property type="entry name" value="RRF"/>
    <property type="match status" value="1"/>
</dbReference>
<dbReference type="Gene3D" id="3.30.1360.40">
    <property type="match status" value="1"/>
</dbReference>
<dbReference type="InterPro" id="IPR036191">
    <property type="entry name" value="RRF_sf"/>
</dbReference>
<dbReference type="PANTHER" id="PTHR20982">
    <property type="entry name" value="RIBOSOME RECYCLING FACTOR"/>
    <property type="match status" value="1"/>
</dbReference>
<protein>
    <recommendedName>
        <fullName evidence="2">Ribosome-recycling factor, mitochondrial</fullName>
    </recommendedName>
    <alternativeName>
        <fullName evidence="4">Ribosome-releasing factor, mitochondrial</fullName>
    </alternativeName>
</protein>
<sequence length="287" mass="33381">MWHCRELKRCVDLFKSISISIMKSKHNLIMYSPRNNISHFNKTDVALLSSQYSIAHIEYCSCINRLENARVFSTTTIMLAKSKDRGKDKKKSTQKKNIDFREMEEVVNVEKLTLQLDKLMDRLKDNYIKNVSVRSAAGAIEELPIKVEGTQYLLQELVQINRTPKTVILNASAFPQYIPDIIQVLTKNQMNLNPQQDGTMIYIPIPKVTKEYRESLSKSAKSFYIKCRDDMKEVRNEYIKKVKNVDKLPQDVSLRVQGYIDTFINQYIAKAEQILETKQKELMGDEK</sequence>
<comment type="similarity">
    <text evidence="1">Belongs to the RRF family.</text>
</comment>
<feature type="domain" description="Ribosome recycling factor" evidence="5">
    <location>
        <begin position="124"/>
        <end position="283"/>
    </location>
</feature>
<dbReference type="SUPFAM" id="SSF55194">
    <property type="entry name" value="Ribosome recycling factor, RRF"/>
    <property type="match status" value="1"/>
</dbReference>
<keyword evidence="6" id="KW-1185">Reference proteome</keyword>
<evidence type="ECO:0000259" key="5">
    <source>
        <dbReference type="Pfam" id="PF01765"/>
    </source>
</evidence>
<dbReference type="GeneID" id="107071156"/>
<name>A0ABM1IYU8_POLDO</name>
<dbReference type="PANTHER" id="PTHR20982:SF3">
    <property type="entry name" value="MITOCHONDRIAL RIBOSOME RECYCLING FACTOR PSEUDO 1"/>
    <property type="match status" value="1"/>
</dbReference>
<dbReference type="Proteomes" id="UP000694924">
    <property type="component" value="Unplaced"/>
</dbReference>
<evidence type="ECO:0000256" key="2">
    <source>
        <dbReference type="ARBA" id="ARBA00020581"/>
    </source>
</evidence>
<evidence type="ECO:0000313" key="6">
    <source>
        <dbReference type="Proteomes" id="UP000694924"/>
    </source>
</evidence>
<reference evidence="7" key="1">
    <citation type="submission" date="2025-08" db="UniProtKB">
        <authorList>
            <consortium name="RefSeq"/>
        </authorList>
    </citation>
    <scope>IDENTIFICATION</scope>
    <source>
        <tissue evidence="7">Whole body</tissue>
    </source>
</reference>
<dbReference type="Gene3D" id="1.10.132.20">
    <property type="entry name" value="Ribosome-recycling factor"/>
    <property type="match status" value="1"/>
</dbReference>
<dbReference type="InterPro" id="IPR023584">
    <property type="entry name" value="Ribosome_recyc_fac_dom"/>
</dbReference>
<proteinExistence type="inferred from homology"/>
<dbReference type="RefSeq" id="XP_015185385.1">
    <property type="nucleotide sequence ID" value="XM_015329899.1"/>
</dbReference>